<gene>
    <name evidence="1" type="ORF">M8818_003302</name>
</gene>
<sequence>MMESPAATRFGSPVAALRAELRAAGCGLHPNLQGFSCKSITCKFPLRRAVSRSEESMSTPYVCSSCSRRLLCHIIPKPQKHQRAWVSSNAFGDLLNEPSAGQALGGSGRYSRYNRPAPRTRDRDGEAKDLEEEHGDQSHTSMEAKRPEEFMSYVSRRGRYSASRAADTTMSEESAHIKTPIRSYAVELEQFLRQKELSKAWAFFLEHYRSKDSPALARPSLGDYQKIRSGRVFQDLLYAMTSTWSRPLRNGSDATPLPNPVEIMDIYEKLGVARPYTYVITIWNLVSALSVAQSKGTDVFTNPLGIQAMHQVMELWSRCIGKPSKRTEHTVTEGEAKDDGPLTSPYAIPLYAGWSRLAHKKHSSPDFQHWLFSFLPKVTNMSGKGALQVTASAVLMRDLLHRGQSKQGGSVEGFDLYLPFAQSVEEILKHTSIQDLRQPLEQMLENEGVASERISEVMHGLIVATDARHLRNLDSYNGQSGLPTEKIIERHITRLGREMEQQNLDAIEKHWHNEKNILMPKPGETKTDPAFRPLFHHFLLAFLSLRQPQIAIEVWNMMVQVGIEPTVQTWTVMMRGCQAGRNVKMVEEMWTRMRNSGLQPDNYAWSTRLNNLFRTHKFREGLQALDEMGREWQAAARKQRTKTTDLATTGDVDGVPKPDIVIINSVLSALASTNQGKEHVPRVLTWSRQFHVEPDVITYNTLINVSLSQDKTQDAIALLQRMTSAGLKPDSTTFTILLSTIFRSGALAEMTPDQQQTHIMSFLHSLESHSLSIDDKGYALLIDRLLKTYTNLPAAHAVLSHMRARGVQPTPHIYTILMTYYFDQTPPDLYSADVLWNQISVANNGGPVPLDVVFYDRMVEAYARHGDVGKMMAFLTRMSKEGKRPGWLAITCVVQCLAERGERERVLEIVRDVHRREGLLSAGLRGLMGQRSFWDYVAGLDVLAELGIGEDVWIENTQGRNSAGMEV</sequence>
<dbReference type="Proteomes" id="UP001320706">
    <property type="component" value="Unassembled WGS sequence"/>
</dbReference>
<accession>A0ACC3SFE2</accession>
<comment type="caution">
    <text evidence="1">The sequence shown here is derived from an EMBL/GenBank/DDBJ whole genome shotgun (WGS) entry which is preliminary data.</text>
</comment>
<dbReference type="EMBL" id="JAMKPW020000014">
    <property type="protein sequence ID" value="KAK8211335.1"/>
    <property type="molecule type" value="Genomic_DNA"/>
</dbReference>
<name>A0ACC3SFE2_9PEZI</name>
<reference evidence="1" key="1">
    <citation type="submission" date="2024-02" db="EMBL/GenBank/DDBJ databases">
        <title>Metagenome Assembled Genome of Zalaria obscura JY119.</title>
        <authorList>
            <person name="Vighnesh L."/>
            <person name="Jagadeeshwari U."/>
            <person name="Venkata Ramana C."/>
            <person name="Sasikala C."/>
        </authorList>
    </citation>
    <scope>NUCLEOTIDE SEQUENCE</scope>
    <source>
        <strain evidence="1">JY119</strain>
    </source>
</reference>
<evidence type="ECO:0000313" key="2">
    <source>
        <dbReference type="Proteomes" id="UP001320706"/>
    </source>
</evidence>
<proteinExistence type="predicted"/>
<protein>
    <submittedName>
        <fullName evidence="1">Uncharacterized protein</fullName>
    </submittedName>
</protein>
<keyword evidence="2" id="KW-1185">Reference proteome</keyword>
<organism evidence="1 2">
    <name type="scientific">Zalaria obscura</name>
    <dbReference type="NCBI Taxonomy" id="2024903"/>
    <lineage>
        <taxon>Eukaryota</taxon>
        <taxon>Fungi</taxon>
        <taxon>Dikarya</taxon>
        <taxon>Ascomycota</taxon>
        <taxon>Pezizomycotina</taxon>
        <taxon>Dothideomycetes</taxon>
        <taxon>Dothideomycetidae</taxon>
        <taxon>Dothideales</taxon>
        <taxon>Zalariaceae</taxon>
        <taxon>Zalaria</taxon>
    </lineage>
</organism>
<evidence type="ECO:0000313" key="1">
    <source>
        <dbReference type="EMBL" id="KAK8211335.1"/>
    </source>
</evidence>